<gene>
    <name evidence="1" type="ORF">PoB_006606400</name>
</gene>
<organism evidence="1 2">
    <name type="scientific">Plakobranchus ocellatus</name>
    <dbReference type="NCBI Taxonomy" id="259542"/>
    <lineage>
        <taxon>Eukaryota</taxon>
        <taxon>Metazoa</taxon>
        <taxon>Spiralia</taxon>
        <taxon>Lophotrochozoa</taxon>
        <taxon>Mollusca</taxon>
        <taxon>Gastropoda</taxon>
        <taxon>Heterobranchia</taxon>
        <taxon>Euthyneura</taxon>
        <taxon>Panpulmonata</taxon>
        <taxon>Sacoglossa</taxon>
        <taxon>Placobranchoidea</taxon>
        <taxon>Plakobranchidae</taxon>
        <taxon>Plakobranchus</taxon>
    </lineage>
</organism>
<reference evidence="1 2" key="1">
    <citation type="journal article" date="2021" name="Elife">
        <title>Chloroplast acquisition without the gene transfer in kleptoplastic sea slugs, Plakobranchus ocellatus.</title>
        <authorList>
            <person name="Maeda T."/>
            <person name="Takahashi S."/>
            <person name="Yoshida T."/>
            <person name="Shimamura S."/>
            <person name="Takaki Y."/>
            <person name="Nagai Y."/>
            <person name="Toyoda A."/>
            <person name="Suzuki Y."/>
            <person name="Arimoto A."/>
            <person name="Ishii H."/>
            <person name="Satoh N."/>
            <person name="Nishiyama T."/>
            <person name="Hasebe M."/>
            <person name="Maruyama T."/>
            <person name="Minagawa J."/>
            <person name="Obokata J."/>
            <person name="Shigenobu S."/>
        </authorList>
    </citation>
    <scope>NUCLEOTIDE SEQUENCE [LARGE SCALE GENOMIC DNA]</scope>
</reference>
<proteinExistence type="predicted"/>
<evidence type="ECO:0000313" key="2">
    <source>
        <dbReference type="Proteomes" id="UP000735302"/>
    </source>
</evidence>
<dbReference type="Proteomes" id="UP000735302">
    <property type="component" value="Unassembled WGS sequence"/>
</dbReference>
<protein>
    <submittedName>
        <fullName evidence="1">Uncharacterized protein</fullName>
    </submittedName>
</protein>
<accession>A0AAV4D5W4</accession>
<sequence length="85" mass="9375">MNLEIESGNGYRSEKANTLIKVKELINVRGATSEKASGRSSASVSGDNFTRKGHVNLLGLQLPKFGGDILEFLEFWDQFTTIINN</sequence>
<name>A0AAV4D5W4_9GAST</name>
<comment type="caution">
    <text evidence="1">The sequence shown here is derived from an EMBL/GenBank/DDBJ whole genome shotgun (WGS) entry which is preliminary data.</text>
</comment>
<evidence type="ECO:0000313" key="1">
    <source>
        <dbReference type="EMBL" id="GFO39559.1"/>
    </source>
</evidence>
<dbReference type="AlphaFoldDB" id="A0AAV4D5W4"/>
<keyword evidence="2" id="KW-1185">Reference proteome</keyword>
<dbReference type="EMBL" id="BLXT01007498">
    <property type="protein sequence ID" value="GFO39559.1"/>
    <property type="molecule type" value="Genomic_DNA"/>
</dbReference>